<evidence type="ECO:0000313" key="2">
    <source>
        <dbReference type="Proteomes" id="UP000603865"/>
    </source>
</evidence>
<dbReference type="AlphaFoldDB" id="A0A918F5K4"/>
<comment type="caution">
    <text evidence="1">The sequence shown here is derived from an EMBL/GenBank/DDBJ whole genome shotgun (WGS) entry which is preliminary data.</text>
</comment>
<reference evidence="1" key="2">
    <citation type="submission" date="2020-09" db="EMBL/GenBank/DDBJ databases">
        <authorList>
            <person name="Sun Q."/>
            <person name="Ohkuma M."/>
        </authorList>
    </citation>
    <scope>NUCLEOTIDE SEQUENCE</scope>
    <source>
        <strain evidence="1">JCM 31311</strain>
    </source>
</reference>
<reference evidence="1" key="1">
    <citation type="journal article" date="2014" name="Int. J. Syst. Evol. Microbiol.">
        <title>Complete genome sequence of Corynebacterium casei LMG S-19264T (=DSM 44701T), isolated from a smear-ripened cheese.</title>
        <authorList>
            <consortium name="US DOE Joint Genome Institute (JGI-PGF)"/>
            <person name="Walter F."/>
            <person name="Albersmeier A."/>
            <person name="Kalinowski J."/>
            <person name="Ruckert C."/>
        </authorList>
    </citation>
    <scope>NUCLEOTIDE SEQUENCE</scope>
    <source>
        <strain evidence="1">JCM 31311</strain>
    </source>
</reference>
<accession>A0A918F5K4</accession>
<sequence>MIGLLATRNTGFGRAKVSGRRRVPKPAAGMIAFMGLLGQHAESAVMQTGLEAEGERRLKARGRFLRTGRDTALRAARPPLRFPL</sequence>
<gene>
    <name evidence="1" type="ORF">GCM10008957_19340</name>
</gene>
<proteinExistence type="predicted"/>
<organism evidence="1 2">
    <name type="scientific">Deinococcus ruber</name>
    <dbReference type="NCBI Taxonomy" id="1848197"/>
    <lineage>
        <taxon>Bacteria</taxon>
        <taxon>Thermotogati</taxon>
        <taxon>Deinococcota</taxon>
        <taxon>Deinococci</taxon>
        <taxon>Deinococcales</taxon>
        <taxon>Deinococcaceae</taxon>
        <taxon>Deinococcus</taxon>
    </lineage>
</organism>
<dbReference type="Proteomes" id="UP000603865">
    <property type="component" value="Unassembled WGS sequence"/>
</dbReference>
<keyword evidence="2" id="KW-1185">Reference proteome</keyword>
<name>A0A918F5K4_9DEIO</name>
<evidence type="ECO:0000313" key="1">
    <source>
        <dbReference type="EMBL" id="GGR06676.1"/>
    </source>
</evidence>
<dbReference type="EMBL" id="BMQL01000008">
    <property type="protein sequence ID" value="GGR06676.1"/>
    <property type="molecule type" value="Genomic_DNA"/>
</dbReference>
<protein>
    <submittedName>
        <fullName evidence="1">Uncharacterized protein</fullName>
    </submittedName>
</protein>